<dbReference type="GO" id="GO:0008800">
    <property type="term" value="F:beta-lactamase activity"/>
    <property type="evidence" value="ECO:0007669"/>
    <property type="project" value="InterPro"/>
</dbReference>
<dbReference type="AlphaFoldDB" id="A0A543B446"/>
<evidence type="ECO:0000313" key="2">
    <source>
        <dbReference type="EMBL" id="TQL79573.1"/>
    </source>
</evidence>
<reference evidence="2 3" key="1">
    <citation type="submission" date="2019-06" db="EMBL/GenBank/DDBJ databases">
        <title>Sequencing the genomes of 1000 actinobacteria strains.</title>
        <authorList>
            <person name="Klenk H.-P."/>
        </authorList>
    </citation>
    <scope>NUCLEOTIDE SEQUENCE [LARGE SCALE GENOMIC DNA]</scope>
    <source>
        <strain evidence="2 3">DSM 45928</strain>
    </source>
</reference>
<dbReference type="Gene3D" id="3.40.710.10">
    <property type="entry name" value="DD-peptidase/beta-lactamase superfamily"/>
    <property type="match status" value="1"/>
</dbReference>
<feature type="domain" description="Beta-lactamase class A catalytic" evidence="1">
    <location>
        <begin position="35"/>
        <end position="243"/>
    </location>
</feature>
<dbReference type="OrthoDB" id="9775096at2"/>
<evidence type="ECO:0000313" key="3">
    <source>
        <dbReference type="Proteomes" id="UP000317043"/>
    </source>
</evidence>
<dbReference type="InterPro" id="IPR000871">
    <property type="entry name" value="Beta-lactam_class-A"/>
</dbReference>
<dbReference type="RefSeq" id="WP_142044984.1">
    <property type="nucleotide sequence ID" value="NZ_JBHTGS010000002.1"/>
</dbReference>
<dbReference type="GO" id="GO:0046677">
    <property type="term" value="P:response to antibiotic"/>
    <property type="evidence" value="ECO:0007669"/>
    <property type="project" value="InterPro"/>
</dbReference>
<dbReference type="PANTHER" id="PTHR35333:SF3">
    <property type="entry name" value="BETA-LACTAMASE-TYPE TRANSPEPTIDASE FOLD CONTAINING PROTEIN"/>
    <property type="match status" value="1"/>
</dbReference>
<dbReference type="InterPro" id="IPR045155">
    <property type="entry name" value="Beta-lactam_cat"/>
</dbReference>
<name>A0A543B446_9ACTN</name>
<comment type="caution">
    <text evidence="2">The sequence shown here is derived from an EMBL/GenBank/DDBJ whole genome shotgun (WGS) entry which is preliminary data.</text>
</comment>
<dbReference type="InParanoid" id="A0A543B446"/>
<gene>
    <name evidence="2" type="ORF">FB566_5183</name>
</gene>
<organism evidence="2 3">
    <name type="scientific">Stackebrandtia endophytica</name>
    <dbReference type="NCBI Taxonomy" id="1496996"/>
    <lineage>
        <taxon>Bacteria</taxon>
        <taxon>Bacillati</taxon>
        <taxon>Actinomycetota</taxon>
        <taxon>Actinomycetes</taxon>
        <taxon>Glycomycetales</taxon>
        <taxon>Glycomycetaceae</taxon>
        <taxon>Stackebrandtia</taxon>
    </lineage>
</organism>
<protein>
    <submittedName>
        <fullName evidence="2">Beta-lactamase class A</fullName>
    </submittedName>
</protein>
<accession>A0A543B446</accession>
<dbReference type="GO" id="GO:0030655">
    <property type="term" value="P:beta-lactam antibiotic catabolic process"/>
    <property type="evidence" value="ECO:0007669"/>
    <property type="project" value="InterPro"/>
</dbReference>
<dbReference type="InterPro" id="IPR012338">
    <property type="entry name" value="Beta-lactam/transpept-like"/>
</dbReference>
<dbReference type="PANTHER" id="PTHR35333">
    <property type="entry name" value="BETA-LACTAMASE"/>
    <property type="match status" value="1"/>
</dbReference>
<dbReference type="Proteomes" id="UP000317043">
    <property type="component" value="Unassembled WGS sequence"/>
</dbReference>
<keyword evidence="3" id="KW-1185">Reference proteome</keyword>
<proteinExistence type="predicted"/>
<dbReference type="EMBL" id="VFOW01000001">
    <property type="protein sequence ID" value="TQL79573.1"/>
    <property type="molecule type" value="Genomic_DNA"/>
</dbReference>
<evidence type="ECO:0000259" key="1">
    <source>
        <dbReference type="Pfam" id="PF13354"/>
    </source>
</evidence>
<sequence length="283" mass="30362">MEELTSFEERLVALEGTVSVWCGRPGLTAAYSRLPDATHYPASTMKIGVMAAAYRLADTGLLDLDAEVTVHDQFTSAVGGIFAMDPHYDSDTEVWNRLGDTASLRWLIRRMIVRSSNLATNLVLEQVGYGAAQDAFRVAGDTRSITRRGIEDYSARDAGVDNEVTAADLAAQLSAIHSGRMASRDACAEMISVLSAQELNTDLVRGLPSGVASASKNGWITGVRHGAMLVLPEDTEPYVLVACATTPLATSDEGDDPVCETFADLSAIVWKNRHRLGAVVRAS</sequence>
<dbReference type="Pfam" id="PF13354">
    <property type="entry name" value="Beta-lactamase2"/>
    <property type="match status" value="1"/>
</dbReference>
<dbReference type="SUPFAM" id="SSF56601">
    <property type="entry name" value="beta-lactamase/transpeptidase-like"/>
    <property type="match status" value="1"/>
</dbReference>